<protein>
    <submittedName>
        <fullName evidence="2">NAD(P)H dehydrogenase (Quinone)</fullName>
    </submittedName>
</protein>
<dbReference type="OrthoDB" id="5510591at2"/>
<dbReference type="InterPro" id="IPR052718">
    <property type="entry name" value="NmrA-type_oxidoreductase"/>
</dbReference>
<dbReference type="Pfam" id="PF13460">
    <property type="entry name" value="NAD_binding_10"/>
    <property type="match status" value="1"/>
</dbReference>
<dbReference type="SUPFAM" id="SSF51735">
    <property type="entry name" value="NAD(P)-binding Rossmann-fold domains"/>
    <property type="match status" value="1"/>
</dbReference>
<gene>
    <name evidence="2" type="ORF">SAMN05421748_105226</name>
</gene>
<evidence type="ECO:0000313" key="3">
    <source>
        <dbReference type="Proteomes" id="UP000219612"/>
    </source>
</evidence>
<dbReference type="InterPro" id="IPR016040">
    <property type="entry name" value="NAD(P)-bd_dom"/>
</dbReference>
<dbReference type="RefSeq" id="WP_097320562.1">
    <property type="nucleotide sequence ID" value="NZ_OBDY01000005.1"/>
</dbReference>
<dbReference type="Gene3D" id="3.40.50.720">
    <property type="entry name" value="NAD(P)-binding Rossmann-like Domain"/>
    <property type="match status" value="1"/>
</dbReference>
<dbReference type="AlphaFoldDB" id="A0A285HUS9"/>
<keyword evidence="3" id="KW-1185">Reference proteome</keyword>
<sequence>MTFAITGASGGLGRLTIEELLAAGTPADQIVAIVRDPAKVTDLAERGVVVRQGDYSDRAAWPAALEGVDRLLLISVSGPGASTSHSSVIDAAVQVGVGHIAYTSIVNADHSSHPLAPEHFKTEQLIAASGIPFTILRNAWYHEVYTYLLPGYLETGEVVAATGDGRISGAARADFAAVTAKVLLSEDTGSKTYELGGPSFTLAELAQVISEVTGRTIVHRDVTAEELTARLTAAGAHPMLIEFGAAGDTSIRKGEMYTDSDAFARLLGRTPKPLAESIRAAL</sequence>
<dbReference type="CDD" id="cd05269">
    <property type="entry name" value="TMR_SDR_a"/>
    <property type="match status" value="1"/>
</dbReference>
<dbReference type="Proteomes" id="UP000219612">
    <property type="component" value="Unassembled WGS sequence"/>
</dbReference>
<name>A0A285HUS9_9ACTN</name>
<accession>A0A285HUS9</accession>
<dbReference type="InterPro" id="IPR036291">
    <property type="entry name" value="NAD(P)-bd_dom_sf"/>
</dbReference>
<organism evidence="2 3">
    <name type="scientific">Paractinoplanes atraurantiacus</name>
    <dbReference type="NCBI Taxonomy" id="1036182"/>
    <lineage>
        <taxon>Bacteria</taxon>
        <taxon>Bacillati</taxon>
        <taxon>Actinomycetota</taxon>
        <taxon>Actinomycetes</taxon>
        <taxon>Micromonosporales</taxon>
        <taxon>Micromonosporaceae</taxon>
        <taxon>Paractinoplanes</taxon>
    </lineage>
</organism>
<feature type="domain" description="NAD(P)-binding" evidence="1">
    <location>
        <begin position="7"/>
        <end position="184"/>
    </location>
</feature>
<evidence type="ECO:0000259" key="1">
    <source>
        <dbReference type="Pfam" id="PF13460"/>
    </source>
</evidence>
<dbReference type="EMBL" id="OBDY01000005">
    <property type="protein sequence ID" value="SNY38471.1"/>
    <property type="molecule type" value="Genomic_DNA"/>
</dbReference>
<proteinExistence type="predicted"/>
<dbReference type="Gene3D" id="3.90.25.10">
    <property type="entry name" value="UDP-galactose 4-epimerase, domain 1"/>
    <property type="match status" value="1"/>
</dbReference>
<dbReference type="PANTHER" id="PTHR47129">
    <property type="entry name" value="QUINONE OXIDOREDUCTASE 2"/>
    <property type="match status" value="1"/>
</dbReference>
<dbReference type="PANTHER" id="PTHR47129:SF1">
    <property type="entry name" value="NMRA-LIKE DOMAIN-CONTAINING PROTEIN"/>
    <property type="match status" value="1"/>
</dbReference>
<reference evidence="2 3" key="1">
    <citation type="submission" date="2017-09" db="EMBL/GenBank/DDBJ databases">
        <authorList>
            <person name="Ehlers B."/>
            <person name="Leendertz F.H."/>
        </authorList>
    </citation>
    <scope>NUCLEOTIDE SEQUENCE [LARGE SCALE GENOMIC DNA]</scope>
    <source>
        <strain evidence="2 3">CGMCC 4.6857</strain>
    </source>
</reference>
<evidence type="ECO:0000313" key="2">
    <source>
        <dbReference type="EMBL" id="SNY38471.1"/>
    </source>
</evidence>